<dbReference type="InterPro" id="IPR036770">
    <property type="entry name" value="Ankyrin_rpt-contain_sf"/>
</dbReference>
<dbReference type="Pfam" id="PF00023">
    <property type="entry name" value="Ank"/>
    <property type="match status" value="1"/>
</dbReference>
<organism evidence="5 6">
    <name type="scientific">Aspergillus granulosus</name>
    <dbReference type="NCBI Taxonomy" id="176169"/>
    <lineage>
        <taxon>Eukaryota</taxon>
        <taxon>Fungi</taxon>
        <taxon>Dikarya</taxon>
        <taxon>Ascomycota</taxon>
        <taxon>Pezizomycotina</taxon>
        <taxon>Eurotiomycetes</taxon>
        <taxon>Eurotiomycetidae</taxon>
        <taxon>Eurotiales</taxon>
        <taxon>Aspergillaceae</taxon>
        <taxon>Aspergillus</taxon>
        <taxon>Aspergillus subgen. Nidulantes</taxon>
    </lineage>
</organism>
<dbReference type="PROSITE" id="PS50837">
    <property type="entry name" value="NACHT"/>
    <property type="match status" value="1"/>
</dbReference>
<dbReference type="PROSITE" id="PS50088">
    <property type="entry name" value="ANK_REPEAT"/>
    <property type="match status" value="7"/>
</dbReference>
<reference evidence="5 6" key="1">
    <citation type="submission" date="2024-07" db="EMBL/GenBank/DDBJ databases">
        <title>Section-level genome sequencing and comparative genomics of Aspergillus sections Usti and Cavernicolus.</title>
        <authorList>
            <consortium name="Lawrence Berkeley National Laboratory"/>
            <person name="Nybo J.L."/>
            <person name="Vesth T.C."/>
            <person name="Theobald S."/>
            <person name="Frisvad J.C."/>
            <person name="Larsen T.O."/>
            <person name="Kjaerboelling I."/>
            <person name="Rothschild-Mancinelli K."/>
            <person name="Lyhne E.K."/>
            <person name="Kogle M.E."/>
            <person name="Barry K."/>
            <person name="Clum A."/>
            <person name="Na H."/>
            <person name="Ledsgaard L."/>
            <person name="Lin J."/>
            <person name="Lipzen A."/>
            <person name="Kuo A."/>
            <person name="Riley R."/>
            <person name="Mondo S."/>
            <person name="Labutti K."/>
            <person name="Haridas S."/>
            <person name="Pangalinan J."/>
            <person name="Salamov A.A."/>
            <person name="Simmons B.A."/>
            <person name="Magnuson J.K."/>
            <person name="Chen J."/>
            <person name="Drula E."/>
            <person name="Henrissat B."/>
            <person name="Wiebenga A."/>
            <person name="Lubbers R.J."/>
            <person name="Gomes A.C."/>
            <person name="Makela M.R."/>
            <person name="Stajich J."/>
            <person name="Grigoriev I.V."/>
            <person name="Mortensen U.H."/>
            <person name="De Vries R.P."/>
            <person name="Baker S.E."/>
            <person name="Andersen M.R."/>
        </authorList>
    </citation>
    <scope>NUCLEOTIDE SEQUENCE [LARGE SCALE GENOMIC DNA]</scope>
    <source>
        <strain evidence="5 6">CBS 588.65</strain>
    </source>
</reference>
<dbReference type="Gene3D" id="1.25.40.20">
    <property type="entry name" value="Ankyrin repeat-containing domain"/>
    <property type="match status" value="1"/>
</dbReference>
<dbReference type="Pfam" id="PF24883">
    <property type="entry name" value="NPHP3_N"/>
    <property type="match status" value="1"/>
</dbReference>
<name>A0ABR4HRU4_9EURO</name>
<dbReference type="Gene3D" id="3.40.50.300">
    <property type="entry name" value="P-loop containing nucleotide triphosphate hydrolases"/>
    <property type="match status" value="1"/>
</dbReference>
<proteinExistence type="predicted"/>
<dbReference type="InterPro" id="IPR007111">
    <property type="entry name" value="NACHT_NTPase"/>
</dbReference>
<feature type="domain" description="NACHT" evidence="4">
    <location>
        <begin position="220"/>
        <end position="364"/>
    </location>
</feature>
<protein>
    <recommendedName>
        <fullName evidence="4">NACHT domain-containing protein</fullName>
    </recommendedName>
</protein>
<keyword evidence="6" id="KW-1185">Reference proteome</keyword>
<evidence type="ECO:0000256" key="2">
    <source>
        <dbReference type="PROSITE-ProRule" id="PRU00023"/>
    </source>
</evidence>
<evidence type="ECO:0000256" key="3">
    <source>
        <dbReference type="SAM" id="Coils"/>
    </source>
</evidence>
<feature type="repeat" description="ANK" evidence="2">
    <location>
        <begin position="902"/>
        <end position="928"/>
    </location>
</feature>
<dbReference type="InterPro" id="IPR031348">
    <property type="entry name" value="PigL_N"/>
</dbReference>
<keyword evidence="2" id="KW-0040">ANK repeat</keyword>
<dbReference type="InterPro" id="IPR056884">
    <property type="entry name" value="NPHP3-like_N"/>
</dbReference>
<evidence type="ECO:0000313" key="6">
    <source>
        <dbReference type="Proteomes" id="UP001610334"/>
    </source>
</evidence>
<dbReference type="Proteomes" id="UP001610334">
    <property type="component" value="Unassembled WGS sequence"/>
</dbReference>
<keyword evidence="3" id="KW-0175">Coiled coil</keyword>
<sequence>MTDPLSIATGIAGFLSLGIQVTQSLVRFYSVYKHQDTDLAKIAQNVENLHSTFRTLEVAVQQRQSQADAKELLQEVDKARQRCQEVIKELQIESQKFPAAPIPGLKDRVKAAGRRAAYPFRRSTIQKIEEDIGEIRENLSFALKILQFKGHNRIEDEISEVKSLLERIDTNQISLAIRAWLKAPDASVNHNAIYAKHHPNTGLWLINGNQFANWLVERSSFLWVNGFAGCGKSVLCSIAIQHTFREMKHRNGVGIAFFYFSFNDESKQGDHGMLSALLLQLSMQFQDGENELEQLHQLSKPSTPSVEVLLQTLRRFLDRFQDTYILLDALDECPRDDGREGVLRVIQVIRDWSVPSVHIFVTSRDQLDIRESLNPSYDCVLSMKNSGIDKDISDFVIYQLENDAKLQRWKARHREIQDKLIQGAQGVFRYVECQLKSFRRARNRNQLNECLSSLPRDLDETYERMLCSIEETYIDDVRRILTVLCLSVRPLTINELIDAHAVELGESPYLDREGRSYEQDDLLDICLGLVEIVVTEDHNGQTVSTARIAHFSVQEYLQSDRILSQKANRFAIKSGSANTEMAQICLAYLLDSTLTGGILDKVKLREFPLAHFAAMHWYYYFERSEKGKLKAEKLLSKIFQVETNSFLTWVKLHRIDRPWDTKVKFKCRVDDIATPTYYAAFLGLESILKSILVATTMPSSPSDTVNTQGGFYGNALQAASVRGHKEVVQMLLDQGADVNAQGGQRGNALQAASAGGYKEVVQMLLDQGANVNTQSGSYSNALQAASVRGYKEVVQMLLDQGADVNAQGGQRGNTLQAASVRGHKEVVQMLLDRGADINTQGGEYGNALQAASYGGHKEVVQMLLDQGADHGNALHAASAGGHKEVVQILLDQGADINAQGGFYSNALQAASVRGHKEVVQMLLDRGAR</sequence>
<evidence type="ECO:0000313" key="5">
    <source>
        <dbReference type="EMBL" id="KAL2818111.1"/>
    </source>
</evidence>
<feature type="repeat" description="ANK" evidence="2">
    <location>
        <begin position="714"/>
        <end position="743"/>
    </location>
</feature>
<feature type="repeat" description="ANK" evidence="2">
    <location>
        <begin position="744"/>
        <end position="776"/>
    </location>
</feature>
<feature type="repeat" description="ANK" evidence="2">
    <location>
        <begin position="869"/>
        <end position="901"/>
    </location>
</feature>
<dbReference type="PANTHER" id="PTHR10039:SF16">
    <property type="entry name" value="GPI INOSITOL-DEACYLASE"/>
    <property type="match status" value="1"/>
</dbReference>
<dbReference type="SUPFAM" id="SSF48403">
    <property type="entry name" value="Ankyrin repeat"/>
    <property type="match status" value="1"/>
</dbReference>
<evidence type="ECO:0000256" key="1">
    <source>
        <dbReference type="ARBA" id="ARBA00022737"/>
    </source>
</evidence>
<dbReference type="SMART" id="SM00248">
    <property type="entry name" value="ANK"/>
    <property type="match status" value="7"/>
</dbReference>
<feature type="coiled-coil region" evidence="3">
    <location>
        <begin position="62"/>
        <end position="96"/>
    </location>
</feature>
<gene>
    <name evidence="5" type="ORF">BJX63DRAFT_440349</name>
</gene>
<feature type="repeat" description="ANK" evidence="2">
    <location>
        <begin position="843"/>
        <end position="869"/>
    </location>
</feature>
<dbReference type="InterPro" id="IPR054471">
    <property type="entry name" value="GPIID_WHD"/>
</dbReference>
<dbReference type="EMBL" id="JBFXLT010000015">
    <property type="protein sequence ID" value="KAL2818111.1"/>
    <property type="molecule type" value="Genomic_DNA"/>
</dbReference>
<dbReference type="Pfam" id="PF22939">
    <property type="entry name" value="WHD_GPIID"/>
    <property type="match status" value="1"/>
</dbReference>
<feature type="repeat" description="ANK" evidence="2">
    <location>
        <begin position="810"/>
        <end position="842"/>
    </location>
</feature>
<dbReference type="PROSITE" id="PS50297">
    <property type="entry name" value="ANK_REP_REGION"/>
    <property type="match status" value="7"/>
</dbReference>
<dbReference type="InterPro" id="IPR027417">
    <property type="entry name" value="P-loop_NTPase"/>
</dbReference>
<dbReference type="PANTHER" id="PTHR10039">
    <property type="entry name" value="AMELOGENIN"/>
    <property type="match status" value="1"/>
</dbReference>
<feature type="repeat" description="ANK" evidence="2">
    <location>
        <begin position="777"/>
        <end position="809"/>
    </location>
</feature>
<keyword evidence="1" id="KW-0677">Repeat</keyword>
<accession>A0ABR4HRU4</accession>
<dbReference type="Pfam" id="PF17111">
    <property type="entry name" value="PigL_N"/>
    <property type="match status" value="1"/>
</dbReference>
<evidence type="ECO:0000259" key="4">
    <source>
        <dbReference type="PROSITE" id="PS50837"/>
    </source>
</evidence>
<dbReference type="Pfam" id="PF12796">
    <property type="entry name" value="Ank_2"/>
    <property type="match status" value="2"/>
</dbReference>
<comment type="caution">
    <text evidence="5">The sequence shown here is derived from an EMBL/GenBank/DDBJ whole genome shotgun (WGS) entry which is preliminary data.</text>
</comment>
<dbReference type="InterPro" id="IPR002110">
    <property type="entry name" value="Ankyrin_rpt"/>
</dbReference>
<dbReference type="SUPFAM" id="SSF52540">
    <property type="entry name" value="P-loop containing nucleoside triphosphate hydrolases"/>
    <property type="match status" value="1"/>
</dbReference>